<dbReference type="InterPro" id="IPR035093">
    <property type="entry name" value="RelE/ParE_toxin_dom_sf"/>
</dbReference>
<dbReference type="SUPFAM" id="SSF143011">
    <property type="entry name" value="RelE-like"/>
    <property type="match status" value="1"/>
</dbReference>
<comment type="caution">
    <text evidence="3">The sequence shown here is derived from an EMBL/GenBank/DDBJ whole genome shotgun (WGS) entry which is preliminary data.</text>
</comment>
<dbReference type="PANTHER" id="PTHR40588:SF1">
    <property type="entry name" value="MRNA INTERFERASE TOXIN YAFQ"/>
    <property type="match status" value="1"/>
</dbReference>
<dbReference type="GO" id="GO:0006415">
    <property type="term" value="P:translational termination"/>
    <property type="evidence" value="ECO:0007669"/>
    <property type="project" value="TreeGrafter"/>
</dbReference>
<evidence type="ECO:0008006" key="5">
    <source>
        <dbReference type="Google" id="ProtNLM"/>
    </source>
</evidence>
<evidence type="ECO:0000256" key="2">
    <source>
        <dbReference type="PIRSR" id="PIRSR006156-1"/>
    </source>
</evidence>
<dbReference type="EMBL" id="LNCU01000039">
    <property type="protein sequence ID" value="KWV58151.1"/>
    <property type="molecule type" value="Genomic_DNA"/>
</dbReference>
<dbReference type="AlphaFoldDB" id="A0A109JZR8"/>
<dbReference type="RefSeq" id="WP_066503849.1">
    <property type="nucleotide sequence ID" value="NZ_LNCU01000039.1"/>
</dbReference>
<evidence type="ECO:0000256" key="1">
    <source>
        <dbReference type="ARBA" id="ARBA00022649"/>
    </source>
</evidence>
<proteinExistence type="predicted"/>
<feature type="active site" description="Proton donor" evidence="2">
    <location>
        <position position="84"/>
    </location>
</feature>
<evidence type="ECO:0000313" key="3">
    <source>
        <dbReference type="EMBL" id="KWV58151.1"/>
    </source>
</evidence>
<organism evidence="3 4">
    <name type="scientific">Bradyrhizobium macuxiense</name>
    <dbReference type="NCBI Taxonomy" id="1755647"/>
    <lineage>
        <taxon>Bacteria</taxon>
        <taxon>Pseudomonadati</taxon>
        <taxon>Pseudomonadota</taxon>
        <taxon>Alphaproteobacteria</taxon>
        <taxon>Hyphomicrobiales</taxon>
        <taxon>Nitrobacteraceae</taxon>
        <taxon>Bradyrhizobium</taxon>
    </lineage>
</organism>
<dbReference type="Pfam" id="PF15738">
    <property type="entry name" value="YafQ_toxin"/>
    <property type="match status" value="1"/>
</dbReference>
<dbReference type="OrthoDB" id="7030467at2"/>
<dbReference type="Gene3D" id="3.30.2310.20">
    <property type="entry name" value="RelE-like"/>
    <property type="match status" value="1"/>
</dbReference>
<evidence type="ECO:0000313" key="4">
    <source>
        <dbReference type="Proteomes" id="UP000057737"/>
    </source>
</evidence>
<name>A0A109JZR8_9BRAD</name>
<dbReference type="InterPro" id="IPR007712">
    <property type="entry name" value="RelE/ParE_toxin"/>
</dbReference>
<dbReference type="InterPro" id="IPR004386">
    <property type="entry name" value="Toxin_YafQ-like"/>
</dbReference>
<keyword evidence="1" id="KW-1277">Toxin-antitoxin system</keyword>
<dbReference type="Proteomes" id="UP000057737">
    <property type="component" value="Unassembled WGS sequence"/>
</dbReference>
<gene>
    <name evidence="3" type="ORF">AS156_35650</name>
</gene>
<keyword evidence="4" id="KW-1185">Reference proteome</keyword>
<protein>
    <recommendedName>
        <fullName evidence="5">mRNA interferase YafQ</fullName>
    </recommendedName>
</protein>
<sequence>MNPLRLTTQYKKDHKRVKSRGYRMVKLVTIVDKLRKNTPLSPIDDDHPLKGPWEGYRGCHVQGDWCLIYQNNDEELVLVRTGTHSDLFGE</sequence>
<dbReference type="GO" id="GO:0006402">
    <property type="term" value="P:mRNA catabolic process"/>
    <property type="evidence" value="ECO:0007669"/>
    <property type="project" value="TreeGrafter"/>
</dbReference>
<dbReference type="NCBIfam" id="TIGR02385">
    <property type="entry name" value="RelE_StbE"/>
    <property type="match status" value="1"/>
</dbReference>
<dbReference type="PIRSF" id="PIRSF006156">
    <property type="entry name" value="YafQ"/>
    <property type="match status" value="1"/>
</dbReference>
<reference evidence="3 4" key="1">
    <citation type="submission" date="2015-11" db="EMBL/GenBank/DDBJ databases">
        <title>Draft Genome Sequence of the Strain BR 10303 (Bradyrhizobium sp.) isolated from nodules of Centrolobium paraense.</title>
        <authorList>
            <person name="Zelli J.E."/>
            <person name="Simoes-Araujo J.L."/>
            <person name="Barauna A.C."/>
            <person name="Silva K."/>
        </authorList>
    </citation>
    <scope>NUCLEOTIDE SEQUENCE [LARGE SCALE GENOMIC DNA]</scope>
    <source>
        <strain evidence="3 4">BR 10303</strain>
    </source>
</reference>
<accession>A0A109JZR8</accession>
<dbReference type="PANTHER" id="PTHR40588">
    <property type="entry name" value="MRNA INTERFERASE TOXIN YAFQ"/>
    <property type="match status" value="1"/>
</dbReference>
<dbReference type="GO" id="GO:0004521">
    <property type="term" value="F:RNA endonuclease activity"/>
    <property type="evidence" value="ECO:0007669"/>
    <property type="project" value="TreeGrafter"/>
</dbReference>